<dbReference type="AlphaFoldDB" id="A0A212IVT0"/>
<evidence type="ECO:0000313" key="1">
    <source>
        <dbReference type="EMBL" id="SBV91272.1"/>
    </source>
</evidence>
<gene>
    <name evidence="1" type="ORF">KL86APRO_10105</name>
</gene>
<dbReference type="EMBL" id="FLUO01000001">
    <property type="protein sequence ID" value="SBV91272.1"/>
    <property type="molecule type" value="Genomic_DNA"/>
</dbReference>
<proteinExistence type="predicted"/>
<accession>A0A212IVT0</accession>
<sequence>MPDLDFSKLGTMSDAEECRFMAAFTREIEADRGEEAERRLAAGRAIYYADDRYRDALVKELPDGSRQLVTFEGDTEVFIRNL</sequence>
<protein>
    <submittedName>
        <fullName evidence="1">Uncharacterized protein</fullName>
    </submittedName>
</protein>
<name>A0A212IVT0_9PROT</name>
<organism evidence="1">
    <name type="scientific">uncultured Alphaproteobacteria bacterium</name>
    <dbReference type="NCBI Taxonomy" id="91750"/>
    <lineage>
        <taxon>Bacteria</taxon>
        <taxon>Pseudomonadati</taxon>
        <taxon>Pseudomonadota</taxon>
        <taxon>Alphaproteobacteria</taxon>
        <taxon>environmental samples</taxon>
    </lineage>
</organism>
<reference evidence="1" key="1">
    <citation type="submission" date="2016-04" db="EMBL/GenBank/DDBJ databases">
        <authorList>
            <person name="Evans L.H."/>
            <person name="Alamgir A."/>
            <person name="Owens N."/>
            <person name="Weber N.D."/>
            <person name="Virtaneva K."/>
            <person name="Barbian K."/>
            <person name="Babar A."/>
            <person name="Rosenke K."/>
        </authorList>
    </citation>
    <scope>NUCLEOTIDE SEQUENCE</scope>
    <source>
        <strain evidence="1">86</strain>
    </source>
</reference>